<evidence type="ECO:0000256" key="2">
    <source>
        <dbReference type="ARBA" id="ARBA00022679"/>
    </source>
</evidence>
<dbReference type="EMBL" id="JAUCMV010000004">
    <property type="protein sequence ID" value="KAK0407295.1"/>
    <property type="molecule type" value="Genomic_DNA"/>
</dbReference>
<dbReference type="Pfam" id="PF00069">
    <property type="entry name" value="Pkinase"/>
    <property type="match status" value="1"/>
</dbReference>
<name>A0AA39HL04_9BILA</name>
<dbReference type="Gene3D" id="3.30.200.20">
    <property type="entry name" value="Phosphorylase Kinase, domain 1"/>
    <property type="match status" value="1"/>
</dbReference>
<dbReference type="SMART" id="SM00220">
    <property type="entry name" value="S_TKc"/>
    <property type="match status" value="1"/>
</dbReference>
<proteinExistence type="inferred from homology"/>
<dbReference type="PROSITE" id="PS50011">
    <property type="entry name" value="PROTEIN_KINASE_DOM"/>
    <property type="match status" value="1"/>
</dbReference>
<dbReference type="PROSITE" id="PS00108">
    <property type="entry name" value="PROTEIN_KINASE_ST"/>
    <property type="match status" value="1"/>
</dbReference>
<evidence type="ECO:0000256" key="3">
    <source>
        <dbReference type="ARBA" id="ARBA00022741"/>
    </source>
</evidence>
<feature type="domain" description="Protein kinase" evidence="8">
    <location>
        <begin position="41"/>
        <end position="351"/>
    </location>
</feature>
<dbReference type="InterPro" id="IPR000719">
    <property type="entry name" value="Prot_kinase_dom"/>
</dbReference>
<accession>A0AA39HL04</accession>
<dbReference type="PROSITE" id="PS00107">
    <property type="entry name" value="PROTEIN_KINASE_ATP"/>
    <property type="match status" value="1"/>
</dbReference>
<evidence type="ECO:0000313" key="10">
    <source>
        <dbReference type="Proteomes" id="UP001175271"/>
    </source>
</evidence>
<keyword evidence="4" id="KW-0418">Kinase</keyword>
<dbReference type="Proteomes" id="UP001175271">
    <property type="component" value="Unassembled WGS sequence"/>
</dbReference>
<keyword evidence="3 6" id="KW-0547">Nucleotide-binding</keyword>
<dbReference type="SUPFAM" id="SSF56112">
    <property type="entry name" value="Protein kinase-like (PK-like)"/>
    <property type="match status" value="1"/>
</dbReference>
<dbReference type="InterPro" id="IPR050494">
    <property type="entry name" value="Ser_Thr_dual-spec_kinase"/>
</dbReference>
<keyword evidence="2" id="KW-0808">Transferase</keyword>
<dbReference type="GO" id="GO:0004674">
    <property type="term" value="F:protein serine/threonine kinase activity"/>
    <property type="evidence" value="ECO:0007669"/>
    <property type="project" value="UniProtKB-KW"/>
</dbReference>
<keyword evidence="1 7" id="KW-0723">Serine/threonine-protein kinase</keyword>
<dbReference type="PANTHER" id="PTHR24058">
    <property type="entry name" value="DUAL SPECIFICITY PROTEIN KINASE"/>
    <property type="match status" value="1"/>
</dbReference>
<sequence>MTWPQNPPAAGLPPQMAHNGGYDDGHADYVLDEGEVLYGRFRVDRRIGRGSFGQVVRAWDFYEQREVAVKIIKNRPAFYRQAQYEIRLLEMMNAQDPENRYPIVRMLGYFEWKQHLCIVFELLASSLFELVARTHYRGVPIDLTRAIGSQLATTLVFLAQNPLNIIHCDLKPENVLFCRQGHRAIKVIDFGSSCQQNAAVQTYIQSRYYRAPEVLLGLPYNEKVDVWSMACVLVEVHTGHPLFTGSSEIDQMMKIIEVLGMPHYTLLDESPKTSVFFVRNDVGQYIPRQLVDKDGRPYLFGQRRLRDTILTKWRSDGNNAEDCCKLLDLLQRMLVYDPRMRIGAEQVSPQVPRGGPLCKTLIPRICPISTIVVTLIILRFLDAILLVLSQYISCPHFVLLLYY</sequence>
<keyword evidence="5 6" id="KW-0067">ATP-binding</keyword>
<evidence type="ECO:0000256" key="7">
    <source>
        <dbReference type="RuleBase" id="RU000304"/>
    </source>
</evidence>
<organism evidence="9 10">
    <name type="scientific">Steinernema hermaphroditum</name>
    <dbReference type="NCBI Taxonomy" id="289476"/>
    <lineage>
        <taxon>Eukaryota</taxon>
        <taxon>Metazoa</taxon>
        <taxon>Ecdysozoa</taxon>
        <taxon>Nematoda</taxon>
        <taxon>Chromadorea</taxon>
        <taxon>Rhabditida</taxon>
        <taxon>Tylenchina</taxon>
        <taxon>Panagrolaimomorpha</taxon>
        <taxon>Strongyloidoidea</taxon>
        <taxon>Steinernematidae</taxon>
        <taxon>Steinernema</taxon>
    </lineage>
</organism>
<protein>
    <recommendedName>
        <fullName evidence="8">Protein kinase domain-containing protein</fullName>
    </recommendedName>
</protein>
<dbReference type="InterPro" id="IPR008271">
    <property type="entry name" value="Ser/Thr_kinase_AS"/>
</dbReference>
<dbReference type="InterPro" id="IPR017441">
    <property type="entry name" value="Protein_kinase_ATP_BS"/>
</dbReference>
<evidence type="ECO:0000256" key="4">
    <source>
        <dbReference type="ARBA" id="ARBA00022777"/>
    </source>
</evidence>
<dbReference type="InterPro" id="IPR011009">
    <property type="entry name" value="Kinase-like_dom_sf"/>
</dbReference>
<keyword evidence="10" id="KW-1185">Reference proteome</keyword>
<dbReference type="AlphaFoldDB" id="A0AA39HL04"/>
<evidence type="ECO:0000259" key="8">
    <source>
        <dbReference type="PROSITE" id="PS50011"/>
    </source>
</evidence>
<reference evidence="9" key="1">
    <citation type="submission" date="2023-06" db="EMBL/GenBank/DDBJ databases">
        <title>Genomic analysis of the entomopathogenic nematode Steinernema hermaphroditum.</title>
        <authorList>
            <person name="Schwarz E.M."/>
            <person name="Heppert J.K."/>
            <person name="Baniya A."/>
            <person name="Schwartz H.T."/>
            <person name="Tan C.-H."/>
            <person name="Antoshechkin I."/>
            <person name="Sternberg P.W."/>
            <person name="Goodrich-Blair H."/>
            <person name="Dillman A.R."/>
        </authorList>
    </citation>
    <scope>NUCLEOTIDE SEQUENCE</scope>
    <source>
        <strain evidence="9">PS9179</strain>
        <tissue evidence="9">Whole animal</tissue>
    </source>
</reference>
<dbReference type="Gene3D" id="1.10.510.10">
    <property type="entry name" value="Transferase(Phosphotransferase) domain 1"/>
    <property type="match status" value="1"/>
</dbReference>
<feature type="binding site" evidence="6">
    <location>
        <position position="70"/>
    </location>
    <ligand>
        <name>ATP</name>
        <dbReference type="ChEBI" id="CHEBI:30616"/>
    </ligand>
</feature>
<dbReference type="GO" id="GO:0005524">
    <property type="term" value="F:ATP binding"/>
    <property type="evidence" value="ECO:0007669"/>
    <property type="project" value="UniProtKB-UniRule"/>
</dbReference>
<evidence type="ECO:0000313" key="9">
    <source>
        <dbReference type="EMBL" id="KAK0407295.1"/>
    </source>
</evidence>
<gene>
    <name evidence="9" type="ORF">QR680_019123</name>
</gene>
<evidence type="ECO:0000256" key="1">
    <source>
        <dbReference type="ARBA" id="ARBA00022527"/>
    </source>
</evidence>
<evidence type="ECO:0000256" key="5">
    <source>
        <dbReference type="ARBA" id="ARBA00022840"/>
    </source>
</evidence>
<dbReference type="PANTHER" id="PTHR24058:SF28">
    <property type="entry name" value="SERINE_THREONINE-PROTEIN KINASE MINIBRAIN"/>
    <property type="match status" value="1"/>
</dbReference>
<comment type="similarity">
    <text evidence="7">Belongs to the protein kinase superfamily.</text>
</comment>
<comment type="caution">
    <text evidence="9">The sequence shown here is derived from an EMBL/GenBank/DDBJ whole genome shotgun (WGS) entry which is preliminary data.</text>
</comment>
<evidence type="ECO:0000256" key="6">
    <source>
        <dbReference type="PROSITE-ProRule" id="PRU10141"/>
    </source>
</evidence>